<reference evidence="3" key="1">
    <citation type="submission" date="2020-09" db="EMBL/GenBank/DDBJ databases">
        <title>Whole genome shotgun sequence of Streptomyces cinnamonensis NBRC 15873.</title>
        <authorList>
            <person name="Komaki H."/>
            <person name="Tamura T."/>
        </authorList>
    </citation>
    <scope>NUCLEOTIDE SEQUENCE [LARGE SCALE GENOMIC DNA]</scope>
    <source>
        <strain evidence="3">NBRC 15873</strain>
    </source>
</reference>
<evidence type="ECO:0000313" key="2">
    <source>
        <dbReference type="EMBL" id="GHI15571.1"/>
    </source>
</evidence>
<evidence type="ECO:0000313" key="3">
    <source>
        <dbReference type="Proteomes" id="UP000660554"/>
    </source>
</evidence>
<accession>A0ABQ3NS42</accession>
<comment type="caution">
    <text evidence="2">The sequence shown here is derived from an EMBL/GenBank/DDBJ whole genome shotgun (WGS) entry which is preliminary data.</text>
</comment>
<organism evidence="2 3">
    <name type="scientific">Streptomyces virginiae</name>
    <name type="common">Streptomyces cinnamonensis</name>
    <dbReference type="NCBI Taxonomy" id="1961"/>
    <lineage>
        <taxon>Bacteria</taxon>
        <taxon>Bacillati</taxon>
        <taxon>Actinomycetota</taxon>
        <taxon>Actinomycetes</taxon>
        <taxon>Kitasatosporales</taxon>
        <taxon>Streptomycetaceae</taxon>
        <taxon>Streptomyces</taxon>
    </lineage>
</organism>
<name>A0ABQ3NS42_STRVG</name>
<proteinExistence type="predicted"/>
<protein>
    <submittedName>
        <fullName evidence="2">Uncharacterized protein</fullName>
    </submittedName>
</protein>
<dbReference type="Proteomes" id="UP000660554">
    <property type="component" value="Unassembled WGS sequence"/>
</dbReference>
<evidence type="ECO:0000256" key="1">
    <source>
        <dbReference type="SAM" id="MobiDB-lite"/>
    </source>
</evidence>
<gene>
    <name evidence="2" type="ORF">Scinn_50340</name>
</gene>
<keyword evidence="3" id="KW-1185">Reference proteome</keyword>
<sequence length="61" mass="6340">MPAAGVLIASSFESPEPHNPVCRAGLPTQDYPTDSTPGPDEAQGVRGEVRGEGSTFNLTAR</sequence>
<feature type="region of interest" description="Disordered" evidence="1">
    <location>
        <begin position="1"/>
        <end position="61"/>
    </location>
</feature>
<dbReference type="EMBL" id="BNDV01000010">
    <property type="protein sequence ID" value="GHI15571.1"/>
    <property type="molecule type" value="Genomic_DNA"/>
</dbReference>